<dbReference type="AlphaFoldDB" id="A0A9D1TGL6"/>
<sequence length="143" mass="16091">MKIYQDILGAKLQELEQQYEHLRNRLQICEGEDPGQIHQELESAKKEYDTLQLRLRSTVETSRSPAVSRLAKVQLAYSTETEKLLKEQVAGDLHSDANTPAEDKEEASALYAEYAIDFASMAVKYALLASLSAIDMQTDPKQS</sequence>
<dbReference type="EMBL" id="DXIQ01000058">
    <property type="protein sequence ID" value="HIV39151.1"/>
    <property type="molecule type" value="Genomic_DNA"/>
</dbReference>
<feature type="coiled-coil region" evidence="1">
    <location>
        <begin position="5"/>
        <end position="61"/>
    </location>
</feature>
<accession>A0A9D1TGL6</accession>
<protein>
    <submittedName>
        <fullName evidence="2">Uncharacterized protein</fullName>
    </submittedName>
</protein>
<name>A0A9D1TGL6_9FIRM</name>
<evidence type="ECO:0000313" key="2">
    <source>
        <dbReference type="EMBL" id="HIV39151.1"/>
    </source>
</evidence>
<keyword evidence="1" id="KW-0175">Coiled coil</keyword>
<organism evidence="2 3">
    <name type="scientific">Candidatus Blautia stercorigallinarum</name>
    <dbReference type="NCBI Taxonomy" id="2838501"/>
    <lineage>
        <taxon>Bacteria</taxon>
        <taxon>Bacillati</taxon>
        <taxon>Bacillota</taxon>
        <taxon>Clostridia</taxon>
        <taxon>Lachnospirales</taxon>
        <taxon>Lachnospiraceae</taxon>
        <taxon>Blautia</taxon>
    </lineage>
</organism>
<comment type="caution">
    <text evidence="2">The sequence shown here is derived from an EMBL/GenBank/DDBJ whole genome shotgun (WGS) entry which is preliminary data.</text>
</comment>
<reference evidence="2" key="1">
    <citation type="journal article" date="2021" name="PeerJ">
        <title>Extensive microbial diversity within the chicken gut microbiome revealed by metagenomics and culture.</title>
        <authorList>
            <person name="Gilroy R."/>
            <person name="Ravi A."/>
            <person name="Getino M."/>
            <person name="Pursley I."/>
            <person name="Horton D.L."/>
            <person name="Alikhan N.F."/>
            <person name="Baker D."/>
            <person name="Gharbi K."/>
            <person name="Hall N."/>
            <person name="Watson M."/>
            <person name="Adriaenssens E.M."/>
            <person name="Foster-Nyarko E."/>
            <person name="Jarju S."/>
            <person name="Secka A."/>
            <person name="Antonio M."/>
            <person name="Oren A."/>
            <person name="Chaudhuri R.R."/>
            <person name="La Ragione R."/>
            <person name="Hildebrand F."/>
            <person name="Pallen M.J."/>
        </authorList>
    </citation>
    <scope>NUCLEOTIDE SEQUENCE</scope>
    <source>
        <strain evidence="2">CHK195-9823</strain>
    </source>
</reference>
<evidence type="ECO:0000256" key="1">
    <source>
        <dbReference type="SAM" id="Coils"/>
    </source>
</evidence>
<gene>
    <name evidence="2" type="ORF">H9747_09200</name>
</gene>
<reference evidence="2" key="2">
    <citation type="submission" date="2021-04" db="EMBL/GenBank/DDBJ databases">
        <authorList>
            <person name="Gilroy R."/>
        </authorList>
    </citation>
    <scope>NUCLEOTIDE SEQUENCE</scope>
    <source>
        <strain evidence="2">CHK195-9823</strain>
    </source>
</reference>
<proteinExistence type="predicted"/>
<dbReference type="Proteomes" id="UP000886814">
    <property type="component" value="Unassembled WGS sequence"/>
</dbReference>
<evidence type="ECO:0000313" key="3">
    <source>
        <dbReference type="Proteomes" id="UP000886814"/>
    </source>
</evidence>